<dbReference type="SUPFAM" id="SSF53335">
    <property type="entry name" value="S-adenosyl-L-methionine-dependent methyltransferases"/>
    <property type="match status" value="1"/>
</dbReference>
<dbReference type="GO" id="GO:0032259">
    <property type="term" value="P:methylation"/>
    <property type="evidence" value="ECO:0007669"/>
    <property type="project" value="UniProtKB-KW"/>
</dbReference>
<sequence length="200" mass="22400">MLQYNHNEHYVELLLRQIPPDCQNALDIGCGDGELARRVAERSATVVSGIDPDQAMIQRARELTRNPLIQFAEADFMQHQFDEQFDFICASASLHHMPFEQALEKMVSLLRPGGVLAVLGLYREASLADTAISLVAVPVNIFYALSRGWDYSGAPTRPAEMSLREIQASVSVHLPAARLRRLLLWRYLLTWQKPPASDGG</sequence>
<accession>A0A402BJW2</accession>
<dbReference type="InterPro" id="IPR029063">
    <property type="entry name" value="SAM-dependent_MTases_sf"/>
</dbReference>
<evidence type="ECO:0000259" key="2">
    <source>
        <dbReference type="Pfam" id="PF13649"/>
    </source>
</evidence>
<proteinExistence type="predicted"/>
<protein>
    <submittedName>
        <fullName evidence="3">SAM-dependent methyltransferase</fullName>
    </submittedName>
</protein>
<keyword evidence="3" id="KW-0489">Methyltransferase</keyword>
<feature type="domain" description="Methyltransferase" evidence="2">
    <location>
        <begin position="26"/>
        <end position="114"/>
    </location>
</feature>
<keyword evidence="4" id="KW-1185">Reference proteome</keyword>
<dbReference type="Gene3D" id="3.40.50.150">
    <property type="entry name" value="Vaccinia Virus protein VP39"/>
    <property type="match status" value="1"/>
</dbReference>
<dbReference type="AlphaFoldDB" id="A0A402BJW2"/>
<evidence type="ECO:0000256" key="1">
    <source>
        <dbReference type="ARBA" id="ARBA00022679"/>
    </source>
</evidence>
<dbReference type="GO" id="GO:0008168">
    <property type="term" value="F:methyltransferase activity"/>
    <property type="evidence" value="ECO:0007669"/>
    <property type="project" value="UniProtKB-KW"/>
</dbReference>
<keyword evidence="1 3" id="KW-0808">Transferase</keyword>
<dbReference type="Pfam" id="PF13649">
    <property type="entry name" value="Methyltransf_25"/>
    <property type="match status" value="1"/>
</dbReference>
<dbReference type="Proteomes" id="UP000287171">
    <property type="component" value="Unassembled WGS sequence"/>
</dbReference>
<comment type="caution">
    <text evidence="3">The sequence shown here is derived from an EMBL/GenBank/DDBJ whole genome shotgun (WGS) entry which is preliminary data.</text>
</comment>
<evidence type="ECO:0000313" key="3">
    <source>
        <dbReference type="EMBL" id="GCE31625.1"/>
    </source>
</evidence>
<dbReference type="CDD" id="cd02440">
    <property type="entry name" value="AdoMet_MTases"/>
    <property type="match status" value="1"/>
</dbReference>
<reference evidence="4" key="1">
    <citation type="submission" date="2018-12" db="EMBL/GenBank/DDBJ databases">
        <title>Tengunoibacter tsumagoiensis gen. nov., sp. nov., Dictyobacter kobayashii sp. nov., D. alpinus sp. nov., and D. joshuensis sp. nov. and description of Dictyobacteraceae fam. nov. within the order Ktedonobacterales isolated from Tengu-no-mugimeshi.</title>
        <authorList>
            <person name="Wang C.M."/>
            <person name="Zheng Y."/>
            <person name="Sakai Y."/>
            <person name="Toyoda A."/>
            <person name="Minakuchi Y."/>
            <person name="Abe K."/>
            <person name="Yokota A."/>
            <person name="Yabe S."/>
        </authorList>
    </citation>
    <scope>NUCLEOTIDE SEQUENCE [LARGE SCALE GENOMIC DNA]</scope>
    <source>
        <strain evidence="4">Uno16</strain>
    </source>
</reference>
<dbReference type="RefSeq" id="WP_126631569.1">
    <property type="nucleotide sequence ID" value="NZ_BIFT01000002.1"/>
</dbReference>
<dbReference type="EMBL" id="BIFT01000002">
    <property type="protein sequence ID" value="GCE31625.1"/>
    <property type="molecule type" value="Genomic_DNA"/>
</dbReference>
<organism evidence="3 4">
    <name type="scientific">Dictyobacter alpinus</name>
    <dbReference type="NCBI Taxonomy" id="2014873"/>
    <lineage>
        <taxon>Bacteria</taxon>
        <taxon>Bacillati</taxon>
        <taxon>Chloroflexota</taxon>
        <taxon>Ktedonobacteria</taxon>
        <taxon>Ktedonobacterales</taxon>
        <taxon>Dictyobacteraceae</taxon>
        <taxon>Dictyobacter</taxon>
    </lineage>
</organism>
<dbReference type="InterPro" id="IPR041698">
    <property type="entry name" value="Methyltransf_25"/>
</dbReference>
<evidence type="ECO:0000313" key="4">
    <source>
        <dbReference type="Proteomes" id="UP000287171"/>
    </source>
</evidence>
<dbReference type="PANTHER" id="PTHR43861">
    <property type="entry name" value="TRANS-ACONITATE 2-METHYLTRANSFERASE-RELATED"/>
    <property type="match status" value="1"/>
</dbReference>
<gene>
    <name evidence="3" type="ORF">KDA_71090</name>
</gene>
<dbReference type="OrthoDB" id="9797252at2"/>
<name>A0A402BJW2_9CHLR</name>